<evidence type="ECO:0000259" key="2">
    <source>
        <dbReference type="PROSITE" id="PS50995"/>
    </source>
</evidence>
<keyword evidence="4" id="KW-1185">Reference proteome</keyword>
<dbReference type="InterPro" id="IPR039422">
    <property type="entry name" value="MarR/SlyA-like"/>
</dbReference>
<evidence type="ECO:0000313" key="3">
    <source>
        <dbReference type="EMBL" id="KAB1660415.1"/>
    </source>
</evidence>
<accession>A0A7J5C1V4</accession>
<dbReference type="GO" id="GO:0003700">
    <property type="term" value="F:DNA-binding transcription factor activity"/>
    <property type="evidence" value="ECO:0007669"/>
    <property type="project" value="InterPro"/>
</dbReference>
<dbReference type="SUPFAM" id="SSF46785">
    <property type="entry name" value="Winged helix' DNA-binding domain"/>
    <property type="match status" value="1"/>
</dbReference>
<organism evidence="3 4">
    <name type="scientific">Pseudoclavibacter chungangensis</name>
    <dbReference type="NCBI Taxonomy" id="587635"/>
    <lineage>
        <taxon>Bacteria</taxon>
        <taxon>Bacillati</taxon>
        <taxon>Actinomycetota</taxon>
        <taxon>Actinomycetes</taxon>
        <taxon>Micrococcales</taxon>
        <taxon>Microbacteriaceae</taxon>
        <taxon>Pseudoclavibacter</taxon>
    </lineage>
</organism>
<dbReference type="PROSITE" id="PS50995">
    <property type="entry name" value="HTH_MARR_2"/>
    <property type="match status" value="1"/>
</dbReference>
<dbReference type="Proteomes" id="UP000467240">
    <property type="component" value="Unassembled WGS sequence"/>
</dbReference>
<reference evidence="3 4" key="1">
    <citation type="submission" date="2019-09" db="EMBL/GenBank/DDBJ databases">
        <title>Phylogeny of genus Pseudoclavibacter and closely related genus.</title>
        <authorList>
            <person name="Li Y."/>
        </authorList>
    </citation>
    <scope>NUCLEOTIDE SEQUENCE [LARGE SCALE GENOMIC DNA]</scope>
    <source>
        <strain evidence="3 4">DSM 23821</strain>
    </source>
</reference>
<dbReference type="EMBL" id="WBJZ01000003">
    <property type="protein sequence ID" value="KAB1660415.1"/>
    <property type="molecule type" value="Genomic_DNA"/>
</dbReference>
<name>A0A7J5C1V4_9MICO</name>
<dbReference type="PANTHER" id="PTHR33164">
    <property type="entry name" value="TRANSCRIPTIONAL REGULATOR, MARR FAMILY"/>
    <property type="match status" value="1"/>
</dbReference>
<dbReference type="SMART" id="SM00347">
    <property type="entry name" value="HTH_MARR"/>
    <property type="match status" value="1"/>
</dbReference>
<proteinExistence type="predicted"/>
<evidence type="ECO:0000256" key="1">
    <source>
        <dbReference type="ARBA" id="ARBA00004496"/>
    </source>
</evidence>
<protein>
    <submittedName>
        <fullName evidence="3">MarR family transcriptional regulator</fullName>
    </submittedName>
</protein>
<evidence type="ECO:0000313" key="4">
    <source>
        <dbReference type="Proteomes" id="UP000467240"/>
    </source>
</evidence>
<dbReference type="AlphaFoldDB" id="A0A7J5C1V4"/>
<dbReference type="GO" id="GO:0005737">
    <property type="term" value="C:cytoplasm"/>
    <property type="evidence" value="ECO:0007669"/>
    <property type="project" value="UniProtKB-SubCell"/>
</dbReference>
<sequence length="173" mass="19190">MVTVPPGRERQTIGTRGWKVPGQQSDPLALERQVCFALTLAARSIIAAYRPVLAPMHLTHPQYLVMLTLWERAPLSIKDISRTLHLDPGTLSPLIKRLERVGYVERHRSRSDERSLEIMLTSAGVALRAQAEAVPTTMMQRLGMSASELEALHDSMTKVIVAAQHLEVGDHNG</sequence>
<gene>
    <name evidence="3" type="ORF">F8O01_02800</name>
</gene>
<comment type="caution">
    <text evidence="3">The sequence shown here is derived from an EMBL/GenBank/DDBJ whole genome shotgun (WGS) entry which is preliminary data.</text>
</comment>
<comment type="subcellular location">
    <subcellularLocation>
        <location evidence="1">Cytoplasm</location>
    </subcellularLocation>
</comment>
<dbReference type="InterPro" id="IPR000835">
    <property type="entry name" value="HTH_MarR-typ"/>
</dbReference>
<dbReference type="PANTHER" id="PTHR33164:SF5">
    <property type="entry name" value="ORGANIC HYDROPEROXIDE RESISTANCE TRANSCRIPTIONAL REGULATOR"/>
    <property type="match status" value="1"/>
</dbReference>
<dbReference type="GO" id="GO:0006950">
    <property type="term" value="P:response to stress"/>
    <property type="evidence" value="ECO:0007669"/>
    <property type="project" value="TreeGrafter"/>
</dbReference>
<feature type="domain" description="HTH marR-type" evidence="2">
    <location>
        <begin position="31"/>
        <end position="161"/>
    </location>
</feature>
<dbReference type="InterPro" id="IPR036388">
    <property type="entry name" value="WH-like_DNA-bd_sf"/>
</dbReference>
<dbReference type="PRINTS" id="PR00598">
    <property type="entry name" value="HTHMARR"/>
</dbReference>
<dbReference type="InterPro" id="IPR036390">
    <property type="entry name" value="WH_DNA-bd_sf"/>
</dbReference>
<dbReference type="OrthoDB" id="9806864at2"/>
<dbReference type="Gene3D" id="1.10.10.10">
    <property type="entry name" value="Winged helix-like DNA-binding domain superfamily/Winged helix DNA-binding domain"/>
    <property type="match status" value="1"/>
</dbReference>
<dbReference type="Pfam" id="PF01047">
    <property type="entry name" value="MarR"/>
    <property type="match status" value="1"/>
</dbReference>